<dbReference type="Proteomes" id="UP001153148">
    <property type="component" value="Unassembled WGS sequence"/>
</dbReference>
<evidence type="ECO:0000313" key="2">
    <source>
        <dbReference type="Proteomes" id="UP001153148"/>
    </source>
</evidence>
<organism evidence="1 2">
    <name type="scientific">Timema podura</name>
    <name type="common">Walking stick</name>
    <dbReference type="NCBI Taxonomy" id="61482"/>
    <lineage>
        <taxon>Eukaryota</taxon>
        <taxon>Metazoa</taxon>
        <taxon>Ecdysozoa</taxon>
        <taxon>Arthropoda</taxon>
        <taxon>Hexapoda</taxon>
        <taxon>Insecta</taxon>
        <taxon>Pterygota</taxon>
        <taxon>Neoptera</taxon>
        <taxon>Polyneoptera</taxon>
        <taxon>Phasmatodea</taxon>
        <taxon>Timematodea</taxon>
        <taxon>Timematoidea</taxon>
        <taxon>Timematidae</taxon>
        <taxon>Timema</taxon>
    </lineage>
</organism>
<keyword evidence="2" id="KW-1185">Reference proteome</keyword>
<accession>A0ABN7NN87</accession>
<evidence type="ECO:0000313" key="1">
    <source>
        <dbReference type="EMBL" id="CAG2054987.1"/>
    </source>
</evidence>
<feature type="non-terminal residue" evidence="1">
    <location>
        <position position="46"/>
    </location>
</feature>
<dbReference type="EMBL" id="CAJPIN010001947">
    <property type="protein sequence ID" value="CAG2054987.1"/>
    <property type="molecule type" value="Genomic_DNA"/>
</dbReference>
<protein>
    <submittedName>
        <fullName evidence="1">Uncharacterized protein</fullName>
    </submittedName>
</protein>
<reference evidence="1" key="1">
    <citation type="submission" date="2021-03" db="EMBL/GenBank/DDBJ databases">
        <authorList>
            <person name="Tran Van P."/>
        </authorList>
    </citation>
    <scope>NUCLEOTIDE SEQUENCE</scope>
</reference>
<proteinExistence type="predicted"/>
<sequence length="46" mass="5363">MELNRVQRWKKCLVLRELELGTRRCVVVRYPAKSGLIADMPAVFIC</sequence>
<comment type="caution">
    <text evidence="1">The sequence shown here is derived from an EMBL/GenBank/DDBJ whole genome shotgun (WGS) entry which is preliminary data.</text>
</comment>
<gene>
    <name evidence="1" type="ORF">TPAB3V08_LOCUS2001</name>
</gene>
<name>A0ABN7NN87_TIMPD</name>